<feature type="transmembrane region" description="Helical" evidence="6">
    <location>
        <begin position="208"/>
        <end position="230"/>
    </location>
</feature>
<reference evidence="7 8" key="1">
    <citation type="submission" date="2018-02" db="EMBL/GenBank/DDBJ databases">
        <title>Draft Genome of Achromobacter spanius stain 6.</title>
        <authorList>
            <person name="Gunasekera T.S."/>
            <person name="Radwan O."/>
            <person name="Ruiz O.N."/>
        </authorList>
    </citation>
    <scope>NUCLEOTIDE SEQUENCE [LARGE SCALE GENOMIC DNA]</scope>
    <source>
        <strain evidence="7 8">6</strain>
    </source>
</reference>
<feature type="transmembrane region" description="Helical" evidence="6">
    <location>
        <begin position="155"/>
        <end position="171"/>
    </location>
</feature>
<feature type="transmembrane region" description="Helical" evidence="6">
    <location>
        <begin position="242"/>
        <end position="261"/>
    </location>
</feature>
<evidence type="ECO:0000256" key="2">
    <source>
        <dbReference type="ARBA" id="ARBA00022475"/>
    </source>
</evidence>
<evidence type="ECO:0000256" key="3">
    <source>
        <dbReference type="ARBA" id="ARBA00022692"/>
    </source>
</evidence>
<dbReference type="AlphaFoldDB" id="A0A2S5GY43"/>
<dbReference type="InterPro" id="IPR043428">
    <property type="entry name" value="LivM-like"/>
</dbReference>
<accession>A0A2S5GY43</accession>
<dbReference type="PANTHER" id="PTHR30482">
    <property type="entry name" value="HIGH-AFFINITY BRANCHED-CHAIN AMINO ACID TRANSPORT SYSTEM PERMEASE"/>
    <property type="match status" value="1"/>
</dbReference>
<evidence type="ECO:0000256" key="1">
    <source>
        <dbReference type="ARBA" id="ARBA00004651"/>
    </source>
</evidence>
<evidence type="ECO:0000313" key="7">
    <source>
        <dbReference type="EMBL" id="PPA77918.1"/>
    </source>
</evidence>
<keyword evidence="3 6" id="KW-0812">Transmembrane</keyword>
<keyword evidence="2" id="KW-1003">Cell membrane</keyword>
<dbReference type="OrthoDB" id="9804361at2"/>
<dbReference type="PANTHER" id="PTHR30482:SF17">
    <property type="entry name" value="ABC TRANSPORTER ATP-BINDING PROTEIN"/>
    <property type="match status" value="1"/>
</dbReference>
<feature type="transmembrane region" description="Helical" evidence="6">
    <location>
        <begin position="105"/>
        <end position="126"/>
    </location>
</feature>
<gene>
    <name evidence="7" type="ORF">C4E15_01085</name>
</gene>
<keyword evidence="4 6" id="KW-1133">Transmembrane helix</keyword>
<evidence type="ECO:0000313" key="8">
    <source>
        <dbReference type="Proteomes" id="UP000239990"/>
    </source>
</evidence>
<evidence type="ECO:0000256" key="6">
    <source>
        <dbReference type="SAM" id="Phobius"/>
    </source>
</evidence>
<dbReference type="GO" id="GO:0005886">
    <property type="term" value="C:plasma membrane"/>
    <property type="evidence" value="ECO:0007669"/>
    <property type="project" value="UniProtKB-SubCell"/>
</dbReference>
<dbReference type="GO" id="GO:0015658">
    <property type="term" value="F:branched-chain amino acid transmembrane transporter activity"/>
    <property type="evidence" value="ECO:0007669"/>
    <property type="project" value="InterPro"/>
</dbReference>
<comment type="subcellular location">
    <subcellularLocation>
        <location evidence="1">Cell membrane</location>
        <topology evidence="1">Multi-pass membrane protein</topology>
    </subcellularLocation>
</comment>
<dbReference type="EMBL" id="PREU01000001">
    <property type="protein sequence ID" value="PPA77918.1"/>
    <property type="molecule type" value="Genomic_DNA"/>
</dbReference>
<proteinExistence type="predicted"/>
<dbReference type="RefSeq" id="WP_104141864.1">
    <property type="nucleotide sequence ID" value="NZ_PREU01000001.1"/>
</dbReference>
<feature type="transmembrane region" description="Helical" evidence="6">
    <location>
        <begin position="77"/>
        <end position="99"/>
    </location>
</feature>
<keyword evidence="5 6" id="KW-0472">Membrane</keyword>
<name>A0A2S5GY43_9BURK</name>
<sequence length="338" mass="36292">MKVVVLSLVAAMATLALGYSLSWTITPIVIGLTYAIAALGVSVMARAGQISFGHAMYSCISAYTVAFLARAMPGTDALLLIMAGVVASFLAAIVIGLFVVRYRGIFFGMLNLALSMVLFALLGKLYTLTGGSDGMRIVRPTMAGVLMERESFERALLVLTLVLSLVLAWWVQRYFRSGSGQALSAIKTNETRIEYLGFSAYFIMWKGYLLSAVVVGFSGAILALMQGLVTPEIGSWLRSGEFVFITILGGAGHAAGAFLGAVGFETVKLVSAAYFPGLWQFLLGLTLILVIFMFPTGFVGQVMKRIATRKRDEARARARANATLQARVSANTHAPVRN</sequence>
<comment type="caution">
    <text evidence="7">The sequence shown here is derived from an EMBL/GenBank/DDBJ whole genome shotgun (WGS) entry which is preliminary data.</text>
</comment>
<organism evidence="7 8">
    <name type="scientific">Achromobacter spanius</name>
    <dbReference type="NCBI Taxonomy" id="217203"/>
    <lineage>
        <taxon>Bacteria</taxon>
        <taxon>Pseudomonadati</taxon>
        <taxon>Pseudomonadota</taxon>
        <taxon>Betaproteobacteria</taxon>
        <taxon>Burkholderiales</taxon>
        <taxon>Alcaligenaceae</taxon>
        <taxon>Achromobacter</taxon>
    </lineage>
</organism>
<dbReference type="Proteomes" id="UP000239990">
    <property type="component" value="Unassembled WGS sequence"/>
</dbReference>
<dbReference type="Pfam" id="PF02653">
    <property type="entry name" value="BPD_transp_2"/>
    <property type="match status" value="1"/>
</dbReference>
<dbReference type="CDD" id="cd06581">
    <property type="entry name" value="TM_PBP1_LivM_like"/>
    <property type="match status" value="1"/>
</dbReference>
<evidence type="ECO:0000256" key="4">
    <source>
        <dbReference type="ARBA" id="ARBA00022989"/>
    </source>
</evidence>
<evidence type="ECO:0000256" key="5">
    <source>
        <dbReference type="ARBA" id="ARBA00023136"/>
    </source>
</evidence>
<protein>
    <submittedName>
        <fullName evidence="7">Branched-chain amino acid ABC transporter permease</fullName>
    </submittedName>
</protein>
<dbReference type="InterPro" id="IPR001851">
    <property type="entry name" value="ABC_transp_permease"/>
</dbReference>
<feature type="transmembrane region" description="Helical" evidence="6">
    <location>
        <begin position="281"/>
        <end position="303"/>
    </location>
</feature>